<dbReference type="PANTHER" id="PTHR43381">
    <property type="entry name" value="TRANSLATION INITIATION FACTOR IF-2-RELATED"/>
    <property type="match status" value="1"/>
</dbReference>
<evidence type="ECO:0000256" key="2">
    <source>
        <dbReference type="ARBA" id="ARBA00004496"/>
    </source>
</evidence>
<comment type="caution">
    <text evidence="15">The sequence shown here is derived from an EMBL/GenBank/DDBJ whole genome shotgun (WGS) entry which is preliminary data.</text>
</comment>
<comment type="similarity">
    <text evidence="3">Belongs to the TRAFAC class translation factor GTPase superfamily. Classic translation factor GTPase family. IF-2 subfamily.</text>
</comment>
<evidence type="ECO:0000313" key="16">
    <source>
        <dbReference type="Proteomes" id="UP000799441"/>
    </source>
</evidence>
<dbReference type="OrthoDB" id="361630at2759"/>
<comment type="subcellular location">
    <subcellularLocation>
        <location evidence="2">Cytoplasm</location>
    </subcellularLocation>
    <subcellularLocation>
        <location evidence="1">Mitochondrion</location>
    </subcellularLocation>
</comment>
<evidence type="ECO:0000256" key="6">
    <source>
        <dbReference type="ARBA" id="ARBA00022741"/>
    </source>
</evidence>
<sequence>MGHVDHGKTTILDYMRKSSVAAGEAGGITQHIGAFSVPLSSSGKTITFLDTPGHAAFLAMRQRGANVTDIVILVVAADDSVKPQTLEAIKHAKSAGVPIIVAINKVDKEEADVQRVKHDLARHGIEIEDFGGDTQVVCVSGKTGQGMDELEEAAVTLSDILDHRAAPDGPVEGWILEATTKKAGRVATVLVRRGTLRKGSIIVAGKTWTRVRSLKNEAGVNVEEVSPGMPVEVDGWREQPIAGDEVLQAPDEQKATTVVENRMLKEERQRTASDMEAINEFRRLEQEKREREKAAAEAAAHAAKAGEEAVPTPSHQREQPEEDPLKRQREVPFIIKADVSGSAEALESYILTLTNPMVTPSLLSVSIGQINETDIELAAIANGHIISFNLPTDEGMNARAEARGVKIFSHNIIYRVLDDVKEVLESVLPPIITQRVLGEAEIAADFDIGLGGRKKLRIAGCRVKNGLVSRGTKVRVMRGQQKVYDGTITSLKNVKKDVTEMRKGSECGMGFDQWEGFEVGDTIQTYEQKSEPRRL</sequence>
<dbReference type="NCBIfam" id="TIGR00231">
    <property type="entry name" value="small_GTP"/>
    <property type="match status" value="1"/>
</dbReference>
<dbReference type="SUPFAM" id="SSF52540">
    <property type="entry name" value="P-loop containing nucleoside triphosphate hydrolases"/>
    <property type="match status" value="1"/>
</dbReference>
<dbReference type="PROSITE" id="PS01176">
    <property type="entry name" value="IF2"/>
    <property type="match status" value="1"/>
</dbReference>
<dbReference type="SUPFAM" id="SSF50447">
    <property type="entry name" value="Translation proteins"/>
    <property type="match status" value="2"/>
</dbReference>
<dbReference type="InterPro" id="IPR036925">
    <property type="entry name" value="TIF_IF2_dom3_sf"/>
</dbReference>
<dbReference type="InterPro" id="IPR015760">
    <property type="entry name" value="TIF_IF2"/>
</dbReference>
<name>A0A9P4PWG2_9PEZI</name>
<dbReference type="InterPro" id="IPR005225">
    <property type="entry name" value="Small_GTP-bd"/>
</dbReference>
<feature type="region of interest" description="Disordered" evidence="13">
    <location>
        <begin position="286"/>
        <end position="328"/>
    </location>
</feature>
<evidence type="ECO:0000256" key="3">
    <source>
        <dbReference type="ARBA" id="ARBA00007733"/>
    </source>
</evidence>
<dbReference type="Pfam" id="PF00009">
    <property type="entry name" value="GTP_EFTU"/>
    <property type="match status" value="1"/>
</dbReference>
<evidence type="ECO:0000256" key="10">
    <source>
        <dbReference type="ARBA" id="ARBA00023134"/>
    </source>
</evidence>
<evidence type="ECO:0000256" key="4">
    <source>
        <dbReference type="ARBA" id="ARBA00022490"/>
    </source>
</evidence>
<feature type="compositionally biased region" description="Basic and acidic residues" evidence="13">
    <location>
        <begin position="286"/>
        <end position="295"/>
    </location>
</feature>
<dbReference type="Gene3D" id="2.40.30.10">
    <property type="entry name" value="Translation factors"/>
    <property type="match status" value="2"/>
</dbReference>
<dbReference type="GO" id="GO:0003743">
    <property type="term" value="F:translation initiation factor activity"/>
    <property type="evidence" value="ECO:0007669"/>
    <property type="project" value="UniProtKB-KW"/>
</dbReference>
<dbReference type="FunFam" id="2.40.30.10:FF:000007">
    <property type="entry name" value="Translation initiation factor IF-2"/>
    <property type="match status" value="1"/>
</dbReference>
<comment type="function">
    <text evidence="11">One of the essential components for the initiation of protein synthesis. Protects formylmethionyl-tRNA from spontaneous hydrolysis and promotes its binding to the 30S ribosomal subunits. Also involved in the hydrolysis of GTP during the formation of the 70S ribosomal complex.</text>
</comment>
<keyword evidence="5" id="KW-0396">Initiation factor</keyword>
<dbReference type="InterPro" id="IPR023115">
    <property type="entry name" value="TIF_IF2_dom3"/>
</dbReference>
<dbReference type="InterPro" id="IPR053905">
    <property type="entry name" value="EF-G-like_DII"/>
</dbReference>
<evidence type="ECO:0000256" key="1">
    <source>
        <dbReference type="ARBA" id="ARBA00004173"/>
    </source>
</evidence>
<dbReference type="InterPro" id="IPR000795">
    <property type="entry name" value="T_Tr_GTP-bd_dom"/>
</dbReference>
<dbReference type="PROSITE" id="PS51722">
    <property type="entry name" value="G_TR_2"/>
    <property type="match status" value="1"/>
</dbReference>
<evidence type="ECO:0000256" key="5">
    <source>
        <dbReference type="ARBA" id="ARBA00022540"/>
    </source>
</evidence>
<keyword evidence="15" id="KW-0378">Hydrolase</keyword>
<dbReference type="Pfam" id="PF03144">
    <property type="entry name" value="GTP_EFTU_D2"/>
    <property type="match status" value="1"/>
</dbReference>
<dbReference type="Gene3D" id="3.40.50.10050">
    <property type="entry name" value="Translation initiation factor IF- 2, domain 3"/>
    <property type="match status" value="1"/>
</dbReference>
<dbReference type="InterPro" id="IPR000178">
    <property type="entry name" value="TF_IF2_bacterial-like"/>
</dbReference>
<evidence type="ECO:0000256" key="13">
    <source>
        <dbReference type="SAM" id="MobiDB-lite"/>
    </source>
</evidence>
<evidence type="ECO:0000256" key="11">
    <source>
        <dbReference type="ARBA" id="ARBA00025162"/>
    </source>
</evidence>
<dbReference type="Pfam" id="PF11987">
    <property type="entry name" value="IF-2"/>
    <property type="match status" value="1"/>
</dbReference>
<dbReference type="PANTHER" id="PTHR43381:SF20">
    <property type="entry name" value="TRANSLATION INITIATION FACTOR IF-2, MITOCHONDRIAL"/>
    <property type="match status" value="1"/>
</dbReference>
<dbReference type="FunFam" id="3.40.50.300:FF:000019">
    <property type="entry name" value="Translation initiation factor IF-2"/>
    <property type="match status" value="1"/>
</dbReference>
<dbReference type="GO" id="GO:0003924">
    <property type="term" value="F:GTPase activity"/>
    <property type="evidence" value="ECO:0007669"/>
    <property type="project" value="InterPro"/>
</dbReference>
<keyword evidence="10" id="KW-0342">GTP-binding</keyword>
<evidence type="ECO:0000256" key="12">
    <source>
        <dbReference type="ARBA" id="ARBA00044200"/>
    </source>
</evidence>
<evidence type="ECO:0000256" key="7">
    <source>
        <dbReference type="ARBA" id="ARBA00022917"/>
    </source>
</evidence>
<evidence type="ECO:0000256" key="9">
    <source>
        <dbReference type="ARBA" id="ARBA00023128"/>
    </source>
</evidence>
<feature type="domain" description="Tr-type G" evidence="14">
    <location>
        <begin position="1"/>
        <end position="162"/>
    </location>
</feature>
<dbReference type="InterPro" id="IPR004161">
    <property type="entry name" value="EFTu-like_2"/>
</dbReference>
<dbReference type="FunFam" id="3.40.50.10050:FF:000001">
    <property type="entry name" value="Translation initiation factor IF-2"/>
    <property type="match status" value="1"/>
</dbReference>
<feature type="compositionally biased region" description="Basic and acidic residues" evidence="13">
    <location>
        <begin position="315"/>
        <end position="328"/>
    </location>
</feature>
<keyword evidence="4" id="KW-0963">Cytoplasm</keyword>
<dbReference type="CDD" id="cd01887">
    <property type="entry name" value="IF2_eIF5B"/>
    <property type="match status" value="1"/>
</dbReference>
<evidence type="ECO:0000256" key="8">
    <source>
        <dbReference type="ARBA" id="ARBA00022946"/>
    </source>
</evidence>
<dbReference type="GO" id="GO:0005525">
    <property type="term" value="F:GTP binding"/>
    <property type="evidence" value="ECO:0007669"/>
    <property type="project" value="UniProtKB-KW"/>
</dbReference>
<keyword evidence="16" id="KW-1185">Reference proteome</keyword>
<dbReference type="SUPFAM" id="SSF52156">
    <property type="entry name" value="Initiation factor IF2/eIF5b, domain 3"/>
    <property type="match status" value="1"/>
</dbReference>
<dbReference type="EMBL" id="MU003887">
    <property type="protein sequence ID" value="KAF2716208.1"/>
    <property type="molecule type" value="Genomic_DNA"/>
</dbReference>
<keyword evidence="8" id="KW-0809">Transit peptide</keyword>
<dbReference type="Proteomes" id="UP000799441">
    <property type="component" value="Unassembled WGS sequence"/>
</dbReference>
<dbReference type="CDD" id="cd03692">
    <property type="entry name" value="mtIF2_IVc"/>
    <property type="match status" value="1"/>
</dbReference>
<protein>
    <recommendedName>
        <fullName evidence="12">Translation initiation factor IF-2, mitochondrial</fullName>
    </recommendedName>
</protein>
<evidence type="ECO:0000313" key="15">
    <source>
        <dbReference type="EMBL" id="KAF2716208.1"/>
    </source>
</evidence>
<dbReference type="Gene3D" id="3.40.50.300">
    <property type="entry name" value="P-loop containing nucleotide triphosphate hydrolases"/>
    <property type="match status" value="1"/>
</dbReference>
<evidence type="ECO:0000259" key="14">
    <source>
        <dbReference type="PROSITE" id="PS51722"/>
    </source>
</evidence>
<keyword evidence="7" id="KW-0648">Protein biosynthesis</keyword>
<gene>
    <name evidence="15" type="ORF">K431DRAFT_323979</name>
</gene>
<dbReference type="GO" id="GO:0005739">
    <property type="term" value="C:mitochondrion"/>
    <property type="evidence" value="ECO:0007669"/>
    <property type="project" value="UniProtKB-SubCell"/>
</dbReference>
<dbReference type="InterPro" id="IPR027417">
    <property type="entry name" value="P-loop_NTPase"/>
</dbReference>
<dbReference type="FunFam" id="2.40.30.10:FF:000008">
    <property type="entry name" value="Translation initiation factor IF-2"/>
    <property type="match status" value="1"/>
</dbReference>
<reference evidence="15" key="1">
    <citation type="journal article" date="2020" name="Stud. Mycol.">
        <title>101 Dothideomycetes genomes: a test case for predicting lifestyles and emergence of pathogens.</title>
        <authorList>
            <person name="Haridas S."/>
            <person name="Albert R."/>
            <person name="Binder M."/>
            <person name="Bloem J."/>
            <person name="Labutti K."/>
            <person name="Salamov A."/>
            <person name="Andreopoulos B."/>
            <person name="Baker S."/>
            <person name="Barry K."/>
            <person name="Bills G."/>
            <person name="Bluhm B."/>
            <person name="Cannon C."/>
            <person name="Castanera R."/>
            <person name="Culley D."/>
            <person name="Daum C."/>
            <person name="Ezra D."/>
            <person name="Gonzalez J."/>
            <person name="Henrissat B."/>
            <person name="Kuo A."/>
            <person name="Liang C."/>
            <person name="Lipzen A."/>
            <person name="Lutzoni F."/>
            <person name="Magnuson J."/>
            <person name="Mondo S."/>
            <person name="Nolan M."/>
            <person name="Ohm R."/>
            <person name="Pangilinan J."/>
            <person name="Park H.-J."/>
            <person name="Ramirez L."/>
            <person name="Alfaro M."/>
            <person name="Sun H."/>
            <person name="Tritt A."/>
            <person name="Yoshinaga Y."/>
            <person name="Zwiers L.-H."/>
            <person name="Turgeon B."/>
            <person name="Goodwin S."/>
            <person name="Spatafora J."/>
            <person name="Crous P."/>
            <person name="Grigoriev I."/>
        </authorList>
    </citation>
    <scope>NUCLEOTIDE SEQUENCE</scope>
    <source>
        <strain evidence="15">CBS 116435</strain>
    </source>
</reference>
<dbReference type="AlphaFoldDB" id="A0A9P4PWG2"/>
<dbReference type="InterPro" id="IPR009000">
    <property type="entry name" value="Transl_B-barrel_sf"/>
</dbReference>
<keyword evidence="9" id="KW-0496">Mitochondrion</keyword>
<proteinExistence type="inferred from homology"/>
<accession>A0A9P4PWG2</accession>
<keyword evidence="6" id="KW-0547">Nucleotide-binding</keyword>
<dbReference type="CDD" id="cd03702">
    <property type="entry name" value="IF2_mtIF2_II"/>
    <property type="match status" value="1"/>
</dbReference>
<dbReference type="InterPro" id="IPR044145">
    <property type="entry name" value="IF2_II"/>
</dbReference>
<organism evidence="15 16">
    <name type="scientific">Polychaeton citri CBS 116435</name>
    <dbReference type="NCBI Taxonomy" id="1314669"/>
    <lineage>
        <taxon>Eukaryota</taxon>
        <taxon>Fungi</taxon>
        <taxon>Dikarya</taxon>
        <taxon>Ascomycota</taxon>
        <taxon>Pezizomycotina</taxon>
        <taxon>Dothideomycetes</taxon>
        <taxon>Dothideomycetidae</taxon>
        <taxon>Capnodiales</taxon>
        <taxon>Capnodiaceae</taxon>
        <taxon>Polychaeton</taxon>
    </lineage>
</organism>
<dbReference type="Pfam" id="PF22042">
    <property type="entry name" value="EF-G_D2"/>
    <property type="match status" value="1"/>
</dbReference>